<accession>X1V316</accession>
<sequence>MLSYSVYILQNPEGKLYIGQTENLEDRLKRNNEGRSRSNNPAPVPWDFIILMPDFTLYILRNLKGKFYIGQTSNLEERLTRHNTNRPKYTRNKGPWTLVYQKSYPTRAEAMKREKQLKKWRRELLLKLIDQR</sequence>
<evidence type="ECO:0000313" key="2">
    <source>
        <dbReference type="EMBL" id="GAJ24079.1"/>
    </source>
</evidence>
<comment type="caution">
    <text evidence="2">The sequence shown here is derived from an EMBL/GenBank/DDBJ whole genome shotgun (WGS) entry which is preliminary data.</text>
</comment>
<dbReference type="InterPro" id="IPR035901">
    <property type="entry name" value="GIY-YIG_endonuc_sf"/>
</dbReference>
<reference evidence="2" key="1">
    <citation type="journal article" date="2014" name="Front. Microbiol.">
        <title>High frequency of phylogenetically diverse reductive dehalogenase-homologous genes in deep subseafloor sedimentary metagenomes.</title>
        <authorList>
            <person name="Kawai M."/>
            <person name="Futagami T."/>
            <person name="Toyoda A."/>
            <person name="Takaki Y."/>
            <person name="Nishi S."/>
            <person name="Hori S."/>
            <person name="Arai W."/>
            <person name="Tsubouchi T."/>
            <person name="Morono Y."/>
            <person name="Uchiyama I."/>
            <person name="Ito T."/>
            <person name="Fujiyama A."/>
            <person name="Inagaki F."/>
            <person name="Takami H."/>
        </authorList>
    </citation>
    <scope>NUCLEOTIDE SEQUENCE</scope>
    <source>
        <strain evidence="2">Expedition CK06-06</strain>
    </source>
</reference>
<dbReference type="AlphaFoldDB" id="X1V316"/>
<dbReference type="SUPFAM" id="SSF82771">
    <property type="entry name" value="GIY-YIG endonuclease"/>
    <property type="match status" value="2"/>
</dbReference>
<dbReference type="EMBL" id="BARW01037332">
    <property type="protein sequence ID" value="GAJ24079.1"/>
    <property type="molecule type" value="Genomic_DNA"/>
</dbReference>
<dbReference type="InterPro" id="IPR000305">
    <property type="entry name" value="GIY-YIG_endonuc"/>
</dbReference>
<dbReference type="Pfam" id="PF01541">
    <property type="entry name" value="GIY-YIG"/>
    <property type="match status" value="2"/>
</dbReference>
<dbReference type="CDD" id="cd10449">
    <property type="entry name" value="GIY-YIG_SLX1_like"/>
    <property type="match status" value="1"/>
</dbReference>
<feature type="domain" description="GIY-YIG" evidence="1">
    <location>
        <begin position="53"/>
        <end position="127"/>
    </location>
</feature>
<gene>
    <name evidence="2" type="ORF">S12H4_57665</name>
</gene>
<evidence type="ECO:0000259" key="1">
    <source>
        <dbReference type="PROSITE" id="PS50164"/>
    </source>
</evidence>
<dbReference type="PROSITE" id="PS50164">
    <property type="entry name" value="GIY_YIG"/>
    <property type="match status" value="1"/>
</dbReference>
<dbReference type="PANTHER" id="PTHR34477">
    <property type="entry name" value="UPF0213 PROTEIN YHBQ"/>
    <property type="match status" value="1"/>
</dbReference>
<dbReference type="PANTHER" id="PTHR34477:SF5">
    <property type="entry name" value="BSL5627 PROTEIN"/>
    <property type="match status" value="1"/>
</dbReference>
<dbReference type="Gene3D" id="3.40.1440.10">
    <property type="entry name" value="GIY-YIG endonuclease"/>
    <property type="match status" value="2"/>
</dbReference>
<dbReference type="SMART" id="SM00465">
    <property type="entry name" value="GIYc"/>
    <property type="match status" value="1"/>
</dbReference>
<dbReference type="InterPro" id="IPR050190">
    <property type="entry name" value="UPF0213_domain"/>
</dbReference>
<name>X1V316_9ZZZZ</name>
<proteinExistence type="predicted"/>
<organism evidence="2">
    <name type="scientific">marine sediment metagenome</name>
    <dbReference type="NCBI Taxonomy" id="412755"/>
    <lineage>
        <taxon>unclassified sequences</taxon>
        <taxon>metagenomes</taxon>
        <taxon>ecological metagenomes</taxon>
    </lineage>
</organism>
<protein>
    <recommendedName>
        <fullName evidence="1">GIY-YIG domain-containing protein</fullName>
    </recommendedName>
</protein>